<keyword evidence="2 4" id="KW-0238">DNA-binding</keyword>
<gene>
    <name evidence="6" type="ORF">JOD17_000994</name>
</gene>
<sequence>MDKAKQRIMKAAEQLFVQKGFNHVSVREVASRAKCSHTSIYVYFKDKHALLEAIAEKPLATLHASLVEANDLYELAERFVTFGLTHRNLYPLVMTTEAQRVDEGANHELNEWRLTLFTELKEKIPAEKDHACSMDVARMVFYQLHGMIMTYVTSEETVGELLERLRPLLRHSVRRLCEGEGT</sequence>
<evidence type="ECO:0000256" key="1">
    <source>
        <dbReference type="ARBA" id="ARBA00023015"/>
    </source>
</evidence>
<dbReference type="Gene3D" id="1.10.357.10">
    <property type="entry name" value="Tetracycline Repressor, domain 2"/>
    <property type="match status" value="1"/>
</dbReference>
<evidence type="ECO:0000256" key="3">
    <source>
        <dbReference type="ARBA" id="ARBA00023163"/>
    </source>
</evidence>
<dbReference type="SUPFAM" id="SSF46689">
    <property type="entry name" value="Homeodomain-like"/>
    <property type="match status" value="1"/>
</dbReference>
<evidence type="ECO:0000259" key="5">
    <source>
        <dbReference type="PROSITE" id="PS50977"/>
    </source>
</evidence>
<dbReference type="RefSeq" id="WP_204695929.1">
    <property type="nucleotide sequence ID" value="NZ_JAFBEC010000002.1"/>
</dbReference>
<evidence type="ECO:0000313" key="7">
    <source>
        <dbReference type="Proteomes" id="UP000741863"/>
    </source>
</evidence>
<evidence type="ECO:0000313" key="6">
    <source>
        <dbReference type="EMBL" id="MBM7631902.1"/>
    </source>
</evidence>
<feature type="domain" description="HTH tetR-type" evidence="5">
    <location>
        <begin position="2"/>
        <end position="62"/>
    </location>
</feature>
<evidence type="ECO:0000256" key="4">
    <source>
        <dbReference type="PROSITE-ProRule" id="PRU00335"/>
    </source>
</evidence>
<reference evidence="6 7" key="1">
    <citation type="submission" date="2021-01" db="EMBL/GenBank/DDBJ databases">
        <title>Genomic Encyclopedia of Type Strains, Phase IV (KMG-IV): sequencing the most valuable type-strain genomes for metagenomic binning, comparative biology and taxonomic classification.</title>
        <authorList>
            <person name="Goeker M."/>
        </authorList>
    </citation>
    <scope>NUCLEOTIDE SEQUENCE [LARGE SCALE GENOMIC DNA]</scope>
    <source>
        <strain evidence="6 7">DSM 25540</strain>
    </source>
</reference>
<dbReference type="Proteomes" id="UP000741863">
    <property type="component" value="Unassembled WGS sequence"/>
</dbReference>
<dbReference type="PANTHER" id="PTHR30055">
    <property type="entry name" value="HTH-TYPE TRANSCRIPTIONAL REGULATOR RUTR"/>
    <property type="match status" value="1"/>
</dbReference>
<dbReference type="InterPro" id="IPR009057">
    <property type="entry name" value="Homeodomain-like_sf"/>
</dbReference>
<dbReference type="InterPro" id="IPR001647">
    <property type="entry name" value="HTH_TetR"/>
</dbReference>
<protein>
    <submittedName>
        <fullName evidence="6">AcrR family transcriptional regulator</fullName>
    </submittedName>
</protein>
<dbReference type="PRINTS" id="PR00455">
    <property type="entry name" value="HTHTETR"/>
</dbReference>
<keyword evidence="7" id="KW-1185">Reference proteome</keyword>
<dbReference type="PROSITE" id="PS50977">
    <property type="entry name" value="HTH_TETR_2"/>
    <property type="match status" value="1"/>
</dbReference>
<dbReference type="PANTHER" id="PTHR30055:SF234">
    <property type="entry name" value="HTH-TYPE TRANSCRIPTIONAL REGULATOR BETI"/>
    <property type="match status" value="1"/>
</dbReference>
<organism evidence="6 7">
    <name type="scientific">Geomicrobium sediminis</name>
    <dbReference type="NCBI Taxonomy" id="1347788"/>
    <lineage>
        <taxon>Bacteria</taxon>
        <taxon>Bacillati</taxon>
        <taxon>Bacillota</taxon>
        <taxon>Bacilli</taxon>
        <taxon>Bacillales</taxon>
        <taxon>Geomicrobium</taxon>
    </lineage>
</organism>
<dbReference type="Pfam" id="PF00440">
    <property type="entry name" value="TetR_N"/>
    <property type="match status" value="1"/>
</dbReference>
<accession>A0ABS2P9B2</accession>
<proteinExistence type="predicted"/>
<keyword evidence="1" id="KW-0805">Transcription regulation</keyword>
<dbReference type="InterPro" id="IPR050109">
    <property type="entry name" value="HTH-type_TetR-like_transc_reg"/>
</dbReference>
<name>A0ABS2P9B2_9BACL</name>
<comment type="caution">
    <text evidence="6">The sequence shown here is derived from an EMBL/GenBank/DDBJ whole genome shotgun (WGS) entry which is preliminary data.</text>
</comment>
<feature type="DNA-binding region" description="H-T-H motif" evidence="4">
    <location>
        <begin position="25"/>
        <end position="44"/>
    </location>
</feature>
<evidence type="ECO:0000256" key="2">
    <source>
        <dbReference type="ARBA" id="ARBA00023125"/>
    </source>
</evidence>
<keyword evidence="3" id="KW-0804">Transcription</keyword>
<dbReference type="EMBL" id="JAFBEC010000002">
    <property type="protein sequence ID" value="MBM7631902.1"/>
    <property type="molecule type" value="Genomic_DNA"/>
</dbReference>